<evidence type="ECO:0000313" key="2">
    <source>
        <dbReference type="Proteomes" id="UP000281393"/>
    </source>
</evidence>
<accession>A0A447JG97</accession>
<dbReference type="AlphaFoldDB" id="A0A447JG97"/>
<protein>
    <submittedName>
        <fullName evidence="1">Uncharacterized protein</fullName>
    </submittedName>
</protein>
<dbReference type="PROSITE" id="PS51257">
    <property type="entry name" value="PROKAR_LIPOPROTEIN"/>
    <property type="match status" value="1"/>
</dbReference>
<gene>
    <name evidence="1" type="ORF">NCTC7102_02384</name>
</gene>
<sequence>MAGWRLFFVLLTKILVVSELALRGTPMLAALAAACAAGRGSAVFIDVPSSLRP</sequence>
<proteinExistence type="predicted"/>
<name>A0A447JG97_SALET</name>
<dbReference type="Proteomes" id="UP000281393">
    <property type="component" value="Chromosome"/>
</dbReference>
<reference evidence="1 2" key="1">
    <citation type="submission" date="2018-12" db="EMBL/GenBank/DDBJ databases">
        <authorList>
            <consortium name="Pathogen Informatics"/>
        </authorList>
    </citation>
    <scope>NUCLEOTIDE SEQUENCE [LARGE SCALE GENOMIC DNA]</scope>
    <source>
        <strain evidence="1 2">NCTC7102</strain>
    </source>
</reference>
<dbReference type="EMBL" id="LR133909">
    <property type="protein sequence ID" value="VDY40943.1"/>
    <property type="molecule type" value="Genomic_DNA"/>
</dbReference>
<evidence type="ECO:0000313" key="1">
    <source>
        <dbReference type="EMBL" id="VDY40943.1"/>
    </source>
</evidence>
<organism evidence="1 2">
    <name type="scientific">Salmonella enterica subsp. enterica serovar Daytona</name>
    <dbReference type="NCBI Taxonomy" id="1962639"/>
    <lineage>
        <taxon>Bacteria</taxon>
        <taxon>Pseudomonadati</taxon>
        <taxon>Pseudomonadota</taxon>
        <taxon>Gammaproteobacteria</taxon>
        <taxon>Enterobacterales</taxon>
        <taxon>Enterobacteriaceae</taxon>
        <taxon>Salmonella</taxon>
    </lineage>
</organism>